<feature type="compositionally biased region" description="Polar residues" evidence="1">
    <location>
        <begin position="619"/>
        <end position="630"/>
    </location>
</feature>
<gene>
    <name evidence="2" type="ORF">BGZ97_000449</name>
</gene>
<feature type="region of interest" description="Disordered" evidence="1">
    <location>
        <begin position="346"/>
        <end position="372"/>
    </location>
</feature>
<proteinExistence type="predicted"/>
<comment type="caution">
    <text evidence="2">The sequence shown here is derived from an EMBL/GenBank/DDBJ whole genome shotgun (WGS) entry which is preliminary data.</text>
</comment>
<accession>A0A9P6RJW4</accession>
<keyword evidence="3" id="KW-1185">Reference proteome</keyword>
<reference evidence="2" key="1">
    <citation type="journal article" date="2020" name="Fungal Divers.">
        <title>Resolving the Mortierellaceae phylogeny through synthesis of multi-gene phylogenetics and phylogenomics.</title>
        <authorList>
            <person name="Vandepol N."/>
            <person name="Liber J."/>
            <person name="Desiro A."/>
            <person name="Na H."/>
            <person name="Kennedy M."/>
            <person name="Barry K."/>
            <person name="Grigoriev I.V."/>
            <person name="Miller A.N."/>
            <person name="O'Donnell K."/>
            <person name="Stajich J.E."/>
            <person name="Bonito G."/>
        </authorList>
    </citation>
    <scope>NUCLEOTIDE SEQUENCE</scope>
    <source>
        <strain evidence="2">NVP60</strain>
    </source>
</reference>
<dbReference type="OrthoDB" id="2446851at2759"/>
<sequence>MAPSRRFIVTCSHHCHCHRANTTTEDEHNTISTDKDDSTLANKKAHDHHYVNPSTTPTLPRTAAAASSSSVSSLASSYNAKADNNNNNALEATTTTTTTTRPRDYYYQHRLRRVLSVEFIHDIEADTIDVPWSSSSPPSPLLTQSPLSQQYLSNEHEHEIEIEIEHELGLQEQHQHPYDLTAAPAPALPAHVPPIPLRPVLTHRPPYEPNLIQIHHDLVVHHHQGLSILDDVEDDATIILEREGPAVQDDNEDDDDVSVTLDVARAMAKTEIDALWTTTNSCSSPSSCLSLSLTTMKTSTPNLDRVPLPFLPLPVPVKFVSAAQGPRRGLEPSDQSAVSLTKVHQAAPISGTEEGGGGITSNTEKEREEGEGEGICLFSSLIPAPAVSSQDERRENIFSRRFICDGQEQLPSHLQSSLGSSLSHAPTCRPQQQQQEYLDQGHRQDPSGLIVCHTHINHNGIDHDNSLNNSHGDLHPYQHPQQSRLWSVLPYDLEVEAALDECLSDIYHFSSSAPNSVASSRHNNRYSTITTSQDDNKSAYQVFMDQAQGWDAHLDYDRLSPPLPTPPLLKDAVATTTVTTAFADAILDQDKLASSPQQLYQQLVNTPAPHSGSPLLPERSSSSDEGSTKSLMIAPVLPPPVAILVLDQKDDICAQVIEDLDSSDPPRALLPGQQHQDGIEQQKQLEPVIKRVSTTDVVVDKSFLNGLFAGTLTWWTKPTPTPAPVPPITITTSAMAFTTSPILRRMNQGRGRPAQSGDLVDMDPFWDF</sequence>
<feature type="compositionally biased region" description="Low complexity" evidence="1">
    <location>
        <begin position="414"/>
        <end position="424"/>
    </location>
</feature>
<dbReference type="Proteomes" id="UP000823405">
    <property type="component" value="Unassembled WGS sequence"/>
</dbReference>
<feature type="region of interest" description="Disordered" evidence="1">
    <location>
        <begin position="22"/>
        <end position="65"/>
    </location>
</feature>
<feature type="region of interest" description="Disordered" evidence="1">
    <location>
        <begin position="414"/>
        <end position="433"/>
    </location>
</feature>
<organism evidence="2 3">
    <name type="scientific">Linnemannia gamsii</name>
    <dbReference type="NCBI Taxonomy" id="64522"/>
    <lineage>
        <taxon>Eukaryota</taxon>
        <taxon>Fungi</taxon>
        <taxon>Fungi incertae sedis</taxon>
        <taxon>Mucoromycota</taxon>
        <taxon>Mortierellomycotina</taxon>
        <taxon>Mortierellomycetes</taxon>
        <taxon>Mortierellales</taxon>
        <taxon>Mortierellaceae</taxon>
        <taxon>Linnemannia</taxon>
    </lineage>
</organism>
<dbReference type="AlphaFoldDB" id="A0A9P6RJW4"/>
<evidence type="ECO:0000313" key="3">
    <source>
        <dbReference type="Proteomes" id="UP000823405"/>
    </source>
</evidence>
<feature type="compositionally biased region" description="Basic and acidic residues" evidence="1">
    <location>
        <begin position="25"/>
        <end position="38"/>
    </location>
</feature>
<dbReference type="EMBL" id="JAAAIN010000108">
    <property type="protein sequence ID" value="KAG0320218.1"/>
    <property type="molecule type" value="Genomic_DNA"/>
</dbReference>
<evidence type="ECO:0000256" key="1">
    <source>
        <dbReference type="SAM" id="MobiDB-lite"/>
    </source>
</evidence>
<feature type="region of interest" description="Disordered" evidence="1">
    <location>
        <begin position="78"/>
        <end position="97"/>
    </location>
</feature>
<protein>
    <submittedName>
        <fullName evidence="2">Uncharacterized protein</fullName>
    </submittedName>
</protein>
<name>A0A9P6RJW4_9FUNG</name>
<evidence type="ECO:0000313" key="2">
    <source>
        <dbReference type="EMBL" id="KAG0320218.1"/>
    </source>
</evidence>
<feature type="region of interest" description="Disordered" evidence="1">
    <location>
        <begin position="605"/>
        <end position="630"/>
    </location>
</feature>